<dbReference type="SUPFAM" id="SSF56112">
    <property type="entry name" value="Protein kinase-like (PK-like)"/>
    <property type="match status" value="1"/>
</dbReference>
<reference evidence="2" key="1">
    <citation type="submission" date="2020-03" db="EMBL/GenBank/DDBJ databases">
        <title>The deep terrestrial virosphere.</title>
        <authorList>
            <person name="Holmfeldt K."/>
            <person name="Nilsson E."/>
            <person name="Simone D."/>
            <person name="Lopez-Fernandez M."/>
            <person name="Wu X."/>
            <person name="de Brujin I."/>
            <person name="Lundin D."/>
            <person name="Andersson A."/>
            <person name="Bertilsson S."/>
            <person name="Dopson M."/>
        </authorList>
    </citation>
    <scope>NUCLEOTIDE SEQUENCE</scope>
    <source>
        <strain evidence="1">MM415B00426</strain>
        <strain evidence="2">TM448B00972</strain>
    </source>
</reference>
<name>A0A6M3XHN4_9ZZZZ</name>
<dbReference type="SUPFAM" id="SSF53448">
    <property type="entry name" value="Nucleotide-diphospho-sugar transferases"/>
    <property type="match status" value="1"/>
</dbReference>
<dbReference type="InterPro" id="IPR029044">
    <property type="entry name" value="Nucleotide-diphossugar_trans"/>
</dbReference>
<accession>A0A6M3XHN4</accession>
<evidence type="ECO:0000313" key="1">
    <source>
        <dbReference type="EMBL" id="QJA65201.1"/>
    </source>
</evidence>
<protein>
    <recommendedName>
        <fullName evidence="3">MobA-like NTP transferase domain-containing protein</fullName>
    </recommendedName>
</protein>
<dbReference type="EMBL" id="MT144681">
    <property type="protein sequence ID" value="QJH97299.1"/>
    <property type="molecule type" value="Genomic_DNA"/>
</dbReference>
<evidence type="ECO:0000313" key="2">
    <source>
        <dbReference type="EMBL" id="QJH97299.1"/>
    </source>
</evidence>
<dbReference type="InterPro" id="IPR011009">
    <property type="entry name" value="Kinase-like_dom_sf"/>
</dbReference>
<dbReference type="Gene3D" id="3.90.550.10">
    <property type="entry name" value="Spore Coat Polysaccharide Biosynthesis Protein SpsA, Chain A"/>
    <property type="match status" value="1"/>
</dbReference>
<evidence type="ECO:0008006" key="3">
    <source>
        <dbReference type="Google" id="ProtNLM"/>
    </source>
</evidence>
<sequence>MEECKVLIPTSGVGSRLGDLSKYTNKSLVKVGDKAVISHIIDLYSDREIVITLGYFGEYVKQYLLLAHPNVRFEFVYVTHYAGDGSSLLKSMACAKDKLQCPFIFHVCDTILVTQPPPPEYNWMACGISPQSDIFRTVITRDDTIIKVNDKGAIHYDYAYAGVAGILDYKKFWNRLEDILSTKKKDLSDCHVFDEMASDTTIKVFKLEKWFDTGSVENLYRTRSHYKQKYNVLDKKEEAIYFVDDSVIKFFSDTTLCQNRIKRAKLLHGLVPKIVDSSINFYKYKLVEGKLLSNIISDRLVQDLIDWADNNLWSKVPIDPHYFKIKCKEFYITKTIERLSSMFIEDKVDIINGIKVPTCKEMMHLINWDTICSTEPVRFHGDFIPDNILYDGHFTLIDWRQDFAGEIEVGDKYYDLAKLNHNLIVNHAIVAKNLFSIVDINDEITCDIYRSHNMVVCQEFLLSLLEKRGYDVYKIRIITALIWLNMSPLHDYVFGKFLFYFGKYNLWKWICEM</sequence>
<gene>
    <name evidence="1" type="ORF">MM415B00426_0007</name>
    <name evidence="2" type="ORF">TM448B00972_0010</name>
</gene>
<dbReference type="AlphaFoldDB" id="A0A6M3XHN4"/>
<organism evidence="2">
    <name type="scientific">viral metagenome</name>
    <dbReference type="NCBI Taxonomy" id="1070528"/>
    <lineage>
        <taxon>unclassified sequences</taxon>
        <taxon>metagenomes</taxon>
        <taxon>organismal metagenomes</taxon>
    </lineage>
</organism>
<dbReference type="EMBL" id="MT141534">
    <property type="protein sequence ID" value="QJA65201.1"/>
    <property type="molecule type" value="Genomic_DNA"/>
</dbReference>
<proteinExistence type="predicted"/>